<dbReference type="GO" id="GO:0016614">
    <property type="term" value="F:oxidoreductase activity, acting on CH-OH group of donors"/>
    <property type="evidence" value="ECO:0007669"/>
    <property type="project" value="InterPro"/>
</dbReference>
<reference evidence="5 6" key="1">
    <citation type="journal article" date="2016" name="Nat. Commun.">
        <title>Ectomycorrhizal ecology is imprinted in the genome of the dominant symbiotic fungus Cenococcum geophilum.</title>
        <authorList>
            <consortium name="DOE Joint Genome Institute"/>
            <person name="Peter M."/>
            <person name="Kohler A."/>
            <person name="Ohm R.A."/>
            <person name="Kuo A."/>
            <person name="Krutzmann J."/>
            <person name="Morin E."/>
            <person name="Arend M."/>
            <person name="Barry K.W."/>
            <person name="Binder M."/>
            <person name="Choi C."/>
            <person name="Clum A."/>
            <person name="Copeland A."/>
            <person name="Grisel N."/>
            <person name="Haridas S."/>
            <person name="Kipfer T."/>
            <person name="LaButti K."/>
            <person name="Lindquist E."/>
            <person name="Lipzen A."/>
            <person name="Maire R."/>
            <person name="Meier B."/>
            <person name="Mihaltcheva S."/>
            <person name="Molinier V."/>
            <person name="Murat C."/>
            <person name="Poggeler S."/>
            <person name="Quandt C.A."/>
            <person name="Sperisen C."/>
            <person name="Tritt A."/>
            <person name="Tisserant E."/>
            <person name="Crous P.W."/>
            <person name="Henrissat B."/>
            <person name="Nehls U."/>
            <person name="Egli S."/>
            <person name="Spatafora J.W."/>
            <person name="Grigoriev I.V."/>
            <person name="Martin F.M."/>
        </authorList>
    </citation>
    <scope>NUCLEOTIDE SEQUENCE [LARGE SCALE GENOMIC DNA]</scope>
    <source>
        <strain evidence="5 6">CBS 459.81</strain>
    </source>
</reference>
<proteinExistence type="inferred from homology"/>
<dbReference type="Pfam" id="PF05199">
    <property type="entry name" value="GMC_oxred_C"/>
    <property type="match status" value="1"/>
</dbReference>
<dbReference type="SUPFAM" id="SSF54373">
    <property type="entry name" value="FAD-linked reductases, C-terminal domain"/>
    <property type="match status" value="1"/>
</dbReference>
<keyword evidence="2" id="KW-0274">FAD</keyword>
<name>A0A8E2DX65_9PEZI</name>
<keyword evidence="2" id="KW-0285">Flavoprotein</keyword>
<dbReference type="InterPro" id="IPR012132">
    <property type="entry name" value="GMC_OxRdtase"/>
</dbReference>
<dbReference type="PANTHER" id="PTHR11552">
    <property type="entry name" value="GLUCOSE-METHANOL-CHOLINE GMC OXIDOREDUCTASE"/>
    <property type="match status" value="1"/>
</dbReference>
<dbReference type="Gene3D" id="3.50.50.60">
    <property type="entry name" value="FAD/NAD(P)-binding domain"/>
    <property type="match status" value="1"/>
</dbReference>
<evidence type="ECO:0000256" key="2">
    <source>
        <dbReference type="PIRSR" id="PIRSR000137-2"/>
    </source>
</evidence>
<dbReference type="SUPFAM" id="SSF51905">
    <property type="entry name" value="FAD/NAD(P)-binding domain"/>
    <property type="match status" value="1"/>
</dbReference>
<evidence type="ECO:0000313" key="5">
    <source>
        <dbReference type="EMBL" id="OCK73347.1"/>
    </source>
</evidence>
<dbReference type="InterPro" id="IPR007867">
    <property type="entry name" value="GMC_OxRtase_C"/>
</dbReference>
<evidence type="ECO:0000256" key="1">
    <source>
        <dbReference type="ARBA" id="ARBA00010790"/>
    </source>
</evidence>
<evidence type="ECO:0000313" key="6">
    <source>
        <dbReference type="Proteomes" id="UP000250266"/>
    </source>
</evidence>
<feature type="domain" description="Glucose-methanol-choline oxidoreductase N-terminal" evidence="3">
    <location>
        <begin position="25"/>
        <end position="336"/>
    </location>
</feature>
<dbReference type="Proteomes" id="UP000250266">
    <property type="component" value="Unassembled WGS sequence"/>
</dbReference>
<dbReference type="InterPro" id="IPR036188">
    <property type="entry name" value="FAD/NAD-bd_sf"/>
</dbReference>
<dbReference type="AlphaFoldDB" id="A0A8E2DX65"/>
<accession>A0A8E2DX65</accession>
<dbReference type="PANTHER" id="PTHR11552:SF210">
    <property type="entry name" value="GLUCOSE-METHANOL-CHOLINE OXIDOREDUCTASE N-TERMINAL DOMAIN-CONTAINING PROTEIN-RELATED"/>
    <property type="match status" value="1"/>
</dbReference>
<evidence type="ECO:0000259" key="4">
    <source>
        <dbReference type="Pfam" id="PF05199"/>
    </source>
</evidence>
<feature type="domain" description="Glucose-methanol-choline oxidoreductase C-terminal" evidence="4">
    <location>
        <begin position="480"/>
        <end position="601"/>
    </location>
</feature>
<organism evidence="5 6">
    <name type="scientific">Lepidopterella palustris CBS 459.81</name>
    <dbReference type="NCBI Taxonomy" id="1314670"/>
    <lineage>
        <taxon>Eukaryota</taxon>
        <taxon>Fungi</taxon>
        <taxon>Dikarya</taxon>
        <taxon>Ascomycota</taxon>
        <taxon>Pezizomycotina</taxon>
        <taxon>Dothideomycetes</taxon>
        <taxon>Pleosporomycetidae</taxon>
        <taxon>Mytilinidiales</taxon>
        <taxon>Argynnaceae</taxon>
        <taxon>Lepidopterella</taxon>
    </lineage>
</organism>
<evidence type="ECO:0000259" key="3">
    <source>
        <dbReference type="Pfam" id="PF00732"/>
    </source>
</evidence>
<dbReference type="OrthoDB" id="269227at2759"/>
<dbReference type="GO" id="GO:0050660">
    <property type="term" value="F:flavin adenine dinucleotide binding"/>
    <property type="evidence" value="ECO:0007669"/>
    <property type="project" value="InterPro"/>
</dbReference>
<sequence length="621" mass="67851">MLDSHFLSILEYRLFSTIVSRISYIILGGGTADLLLASSLTEDENVNVAVLEAGGNKLDDPMVDAPNMFLQLWDKPEYDWSYQTVPQKGTADRAHGWTRGKCLGGSSAINYCMFSMSSKKDLDNRAELGNEGWGFDDMAKYYRKFETYNPPSKELSAKINDKYIDPMLRGMDGPLQVSFSKGDFAWFQEAWMQTCLNLGYPQPKDPRSGSALGGFNQLTTIDPKHVRRSYSARAFYEPNSKRSNLSILTNELVSKMDFDKIRSALSTDTATGVQFITNGTSYTVKAKKEVIVCGGVINSPQILELSGVGSASLLQKYGIDVIVDNPNVGENLNDHSATGLCFVLEEEYPTAEVLLCNPEIAQQAMEAYKTHKAGPLTNAPTTCAFIPFSTVAPASALPDPESHIRSLVDSHQKSHPNSYPAGRDALLARQLLNPGEAVCQVVFLGINLDATRAHHASGTFTHTVPGNWCTIGMCSTRSLSRGSIHITSSDPAAHPAPDPAYYSHLLDLDIAARTILHVKDIFATEPLCSKLKKDKAKQHARENTVTEYHPVGTCAMLPQEKGGVVDAELKVYGTSNVRVVDTSVFPTHVQENIVSLVYAVAEKGADLIKAAGGVGYYTAWR</sequence>
<keyword evidence="6" id="KW-1185">Reference proteome</keyword>
<dbReference type="PIRSF" id="PIRSF000137">
    <property type="entry name" value="Alcohol_oxidase"/>
    <property type="match status" value="1"/>
</dbReference>
<dbReference type="EMBL" id="KV745817">
    <property type="protein sequence ID" value="OCK73347.1"/>
    <property type="molecule type" value="Genomic_DNA"/>
</dbReference>
<dbReference type="InterPro" id="IPR000172">
    <property type="entry name" value="GMC_OxRdtase_N"/>
</dbReference>
<dbReference type="Gene3D" id="3.30.560.10">
    <property type="entry name" value="Glucose Oxidase, domain 3"/>
    <property type="match status" value="1"/>
</dbReference>
<protein>
    <submittedName>
        <fullName evidence="5">GMC oxidoreductase</fullName>
    </submittedName>
</protein>
<comment type="cofactor">
    <cofactor evidence="2">
        <name>FAD</name>
        <dbReference type="ChEBI" id="CHEBI:57692"/>
    </cofactor>
</comment>
<feature type="binding site" evidence="2">
    <location>
        <position position="253"/>
    </location>
    <ligand>
        <name>FAD</name>
        <dbReference type="ChEBI" id="CHEBI:57692"/>
    </ligand>
</feature>
<gene>
    <name evidence="5" type="ORF">K432DRAFT_448608</name>
</gene>
<comment type="similarity">
    <text evidence="1">Belongs to the GMC oxidoreductase family.</text>
</comment>
<dbReference type="Pfam" id="PF00732">
    <property type="entry name" value="GMC_oxred_N"/>
    <property type="match status" value="1"/>
</dbReference>